<feature type="compositionally biased region" description="Basic and acidic residues" evidence="16">
    <location>
        <begin position="428"/>
        <end position="438"/>
    </location>
</feature>
<evidence type="ECO:0000259" key="17">
    <source>
        <dbReference type="PROSITE" id="PS51918"/>
    </source>
</evidence>
<keyword evidence="9" id="KW-0547">Nucleotide-binding</keyword>
<feature type="domain" description="Radical SAM core" evidence="17">
    <location>
        <begin position="63"/>
        <end position="276"/>
    </location>
</feature>
<evidence type="ECO:0000256" key="3">
    <source>
        <dbReference type="ARBA" id="ARBA00005046"/>
    </source>
</evidence>
<dbReference type="SMART" id="SM00729">
    <property type="entry name" value="Elp3"/>
    <property type="match status" value="1"/>
</dbReference>
<comment type="similarity">
    <text evidence="4">In the C-terminal section; belongs to the MoaC family.</text>
</comment>
<comment type="catalytic activity">
    <reaction evidence="15">
        <text>GTP + AH2 + S-adenosyl-L-methionine = (8S)-3',8-cyclo-7,8-dihydroguanosine 5'-triphosphate + 5'-deoxyadenosine + L-methionine + A + H(+)</text>
        <dbReference type="Rhea" id="RHEA:49576"/>
        <dbReference type="ChEBI" id="CHEBI:13193"/>
        <dbReference type="ChEBI" id="CHEBI:15378"/>
        <dbReference type="ChEBI" id="CHEBI:17319"/>
        <dbReference type="ChEBI" id="CHEBI:17499"/>
        <dbReference type="ChEBI" id="CHEBI:37565"/>
        <dbReference type="ChEBI" id="CHEBI:57844"/>
        <dbReference type="ChEBI" id="CHEBI:59789"/>
        <dbReference type="ChEBI" id="CHEBI:131766"/>
        <dbReference type="EC" id="4.1.99.22"/>
    </reaction>
</comment>
<dbReference type="InterPro" id="IPR013483">
    <property type="entry name" value="MoaA"/>
</dbReference>
<organism evidence="18 19">
    <name type="scientific">Priapulus caudatus</name>
    <name type="common">Priapulid worm</name>
    <dbReference type="NCBI Taxonomy" id="37621"/>
    <lineage>
        <taxon>Eukaryota</taxon>
        <taxon>Metazoa</taxon>
        <taxon>Ecdysozoa</taxon>
        <taxon>Scalidophora</taxon>
        <taxon>Priapulida</taxon>
        <taxon>Priapulimorpha</taxon>
        <taxon>Priapulimorphida</taxon>
        <taxon>Priapulidae</taxon>
        <taxon>Priapulus</taxon>
    </lineage>
</organism>
<comment type="similarity">
    <text evidence="5">In the N-terminal section; belongs to the radical SAM superfamily. MoaA family.</text>
</comment>
<dbReference type="CDD" id="cd01420">
    <property type="entry name" value="MoaC_PE"/>
    <property type="match status" value="1"/>
</dbReference>
<keyword evidence="10" id="KW-0408">Iron</keyword>
<gene>
    <name evidence="19" type="primary">LOC106812877</name>
</gene>
<feature type="region of interest" description="Disordered" evidence="16">
    <location>
        <begin position="360"/>
        <end position="394"/>
    </location>
</feature>
<evidence type="ECO:0000256" key="2">
    <source>
        <dbReference type="ARBA" id="ARBA00001966"/>
    </source>
</evidence>
<dbReference type="Pfam" id="PF01967">
    <property type="entry name" value="MoaC"/>
    <property type="match status" value="1"/>
</dbReference>
<dbReference type="PROSITE" id="PS51918">
    <property type="entry name" value="RADICAL_SAM"/>
    <property type="match status" value="1"/>
</dbReference>
<dbReference type="InterPro" id="IPR002820">
    <property type="entry name" value="Mopterin_CF_biosynth-C_dom"/>
</dbReference>
<proteinExistence type="inferred from homology"/>
<feature type="compositionally biased region" description="Polar residues" evidence="16">
    <location>
        <begin position="441"/>
        <end position="460"/>
    </location>
</feature>
<dbReference type="Gene3D" id="3.30.70.640">
    <property type="entry name" value="Molybdopterin cofactor biosynthesis C (MoaC) domain"/>
    <property type="match status" value="1"/>
</dbReference>
<dbReference type="InterPro" id="IPR058240">
    <property type="entry name" value="rSAM_sf"/>
</dbReference>
<protein>
    <submittedName>
        <fullName evidence="19">Molybdenum cofactor biosynthesis protein 1-like</fullName>
    </submittedName>
</protein>
<keyword evidence="12" id="KW-0342">GTP-binding</keyword>
<evidence type="ECO:0000256" key="7">
    <source>
        <dbReference type="ARBA" id="ARBA00022691"/>
    </source>
</evidence>
<dbReference type="Pfam" id="PF04055">
    <property type="entry name" value="Radical_SAM"/>
    <property type="match status" value="1"/>
</dbReference>
<feature type="compositionally biased region" description="Basic and acidic residues" evidence="16">
    <location>
        <begin position="502"/>
        <end position="519"/>
    </location>
</feature>
<comment type="cofactor">
    <cofactor evidence="2">
        <name>[4Fe-4S] cluster</name>
        <dbReference type="ChEBI" id="CHEBI:49883"/>
    </cofactor>
</comment>
<dbReference type="InterPro" id="IPR010505">
    <property type="entry name" value="MoaA_twitch"/>
</dbReference>
<dbReference type="SFLD" id="SFLDS00029">
    <property type="entry name" value="Radical_SAM"/>
    <property type="match status" value="1"/>
</dbReference>
<dbReference type="InterPro" id="IPR013785">
    <property type="entry name" value="Aldolase_TIM"/>
</dbReference>
<keyword evidence="7" id="KW-0949">S-adenosyl-L-methionine</keyword>
<dbReference type="NCBIfam" id="TIGR02666">
    <property type="entry name" value="moaA"/>
    <property type="match status" value="1"/>
</dbReference>
<sequence>MIFSSLSRGVMLRRCNSNVRFLAAAVGQGQVQEERTIRKVELNLIKPNQFPDARPFSDFLTDSFGRQHDYLRVSLTERCNLRCQYCMPEDGVELTPKKRLLSTEEVITISRVFVKEGVTKIRLTGGEPLVRKDIVDIVGELRKLVGLEQIAMTTNAIVLKSRLPDLHRAGLTHLNISLDTLVPAKFEFISRRKGWSRVMDGIDAALAIGYSPVKLNCVVMRGLNDDEICDFVDLTRAKDIDVRFIEYMPFNGNKWNDKKMVSYQEMLDLIRSRWPEVERLTDKPNDTSKAFKIPGFRGQFGFITSMTENFCGTCNRLRITADGNLKVCLFGNTEVSLRDALRGGMSEADLRQVIGAAVGRKKKQHADANAAPTDEIRTTIPAANRNPPGQPKPICRLPLQCSSATHLLASQPPVNTVSATQFHTTAGRRADNDEKGAKETLLTSDSGKSAGDPNSSSDGTNVWMDEDTMRYWETNRPPALRLPPLDPENSEVDAQPRKSRPKREEAKSRDKEASEKDANDDGCGVLTHTDAEGRARMVDVGAKPTTARVAAARGRVTLTREAFNLVAENRVAKGDVLTVAKIAGIMAAKRTSDLIPLCHPLPLTGIAVTTTLDAAACQVVVTATVSTAGRTGVEMEALAAVSVAALCVYDMCKAVTHEMVIEDVKLLWKTGGQRGDFRRRDPAD</sequence>
<dbReference type="PROSITE" id="PS01305">
    <property type="entry name" value="MOAA_NIFB_PQQE"/>
    <property type="match status" value="1"/>
</dbReference>
<dbReference type="PANTHER" id="PTHR22960">
    <property type="entry name" value="MOLYBDOPTERIN COFACTOR SYNTHESIS PROTEIN A"/>
    <property type="match status" value="1"/>
</dbReference>
<dbReference type="InterPro" id="IPR050105">
    <property type="entry name" value="MoCo_biosynth_MoaA/MoaC"/>
</dbReference>
<dbReference type="CDD" id="cd21117">
    <property type="entry name" value="Twitch_MoaA"/>
    <property type="match status" value="1"/>
</dbReference>
<evidence type="ECO:0000256" key="16">
    <source>
        <dbReference type="SAM" id="MobiDB-lite"/>
    </source>
</evidence>
<feature type="region of interest" description="Disordered" evidence="16">
    <location>
        <begin position="476"/>
        <end position="525"/>
    </location>
</feature>
<evidence type="ECO:0000256" key="1">
    <source>
        <dbReference type="ARBA" id="ARBA00001637"/>
    </source>
</evidence>
<dbReference type="Pfam" id="PF06463">
    <property type="entry name" value="Mob_synth_C"/>
    <property type="match status" value="1"/>
</dbReference>
<comment type="pathway">
    <text evidence="3">Cofactor biosynthesis; molybdopterin biosynthesis.</text>
</comment>
<keyword evidence="8" id="KW-0479">Metal-binding</keyword>
<dbReference type="SFLD" id="SFLDG01067">
    <property type="entry name" value="SPASM/twitch_domain_containing"/>
    <property type="match status" value="1"/>
</dbReference>
<evidence type="ECO:0000256" key="4">
    <source>
        <dbReference type="ARBA" id="ARBA00008484"/>
    </source>
</evidence>
<evidence type="ECO:0000313" key="19">
    <source>
        <dbReference type="RefSeq" id="XP_014672360.1"/>
    </source>
</evidence>
<keyword evidence="13" id="KW-0501">Molybdenum cofactor biosynthesis</keyword>
<dbReference type="PANTHER" id="PTHR22960:SF0">
    <property type="entry name" value="MOLYBDENUM COFACTOR BIOSYNTHESIS PROTEIN 1"/>
    <property type="match status" value="1"/>
</dbReference>
<evidence type="ECO:0000256" key="8">
    <source>
        <dbReference type="ARBA" id="ARBA00022723"/>
    </source>
</evidence>
<evidence type="ECO:0000256" key="13">
    <source>
        <dbReference type="ARBA" id="ARBA00023150"/>
    </source>
</evidence>
<feature type="region of interest" description="Disordered" evidence="16">
    <location>
        <begin position="424"/>
        <end position="463"/>
    </location>
</feature>
<dbReference type="InterPro" id="IPR007197">
    <property type="entry name" value="rSAM"/>
</dbReference>
<evidence type="ECO:0000256" key="9">
    <source>
        <dbReference type="ARBA" id="ARBA00022741"/>
    </source>
</evidence>
<dbReference type="InterPro" id="IPR036522">
    <property type="entry name" value="MoaC_sf"/>
</dbReference>
<dbReference type="HAMAP" id="MF_01225_B">
    <property type="entry name" value="MoaA_B"/>
    <property type="match status" value="1"/>
</dbReference>
<dbReference type="Proteomes" id="UP000695022">
    <property type="component" value="Unplaced"/>
</dbReference>
<evidence type="ECO:0000256" key="14">
    <source>
        <dbReference type="ARBA" id="ARBA00023239"/>
    </source>
</evidence>
<dbReference type="InterPro" id="IPR000385">
    <property type="entry name" value="MoaA_NifB_PqqE_Fe-S-bd_CS"/>
</dbReference>
<dbReference type="SFLD" id="SFLDG01383">
    <property type="entry name" value="cyclic_pyranopterin_phosphate"/>
    <property type="match status" value="1"/>
</dbReference>
<dbReference type="GeneID" id="106812877"/>
<keyword evidence="6" id="KW-0004">4Fe-4S</keyword>
<dbReference type="SUPFAM" id="SSF102114">
    <property type="entry name" value="Radical SAM enzymes"/>
    <property type="match status" value="1"/>
</dbReference>
<evidence type="ECO:0000256" key="15">
    <source>
        <dbReference type="ARBA" id="ARBA00048697"/>
    </source>
</evidence>
<evidence type="ECO:0000256" key="10">
    <source>
        <dbReference type="ARBA" id="ARBA00023004"/>
    </source>
</evidence>
<dbReference type="HAMAP" id="MF_01224_B">
    <property type="entry name" value="MoaC_B"/>
    <property type="match status" value="1"/>
</dbReference>
<reference evidence="19" key="1">
    <citation type="submission" date="2025-08" db="UniProtKB">
        <authorList>
            <consortium name="RefSeq"/>
        </authorList>
    </citation>
    <scope>IDENTIFICATION</scope>
</reference>
<dbReference type="RefSeq" id="XP_014672360.1">
    <property type="nucleotide sequence ID" value="XM_014816874.1"/>
</dbReference>
<dbReference type="SFLD" id="SFLDG01386">
    <property type="entry name" value="main_SPASM_domain-containing"/>
    <property type="match status" value="1"/>
</dbReference>
<dbReference type="NCBIfam" id="NF006870">
    <property type="entry name" value="PRK09364.1"/>
    <property type="match status" value="1"/>
</dbReference>
<evidence type="ECO:0000256" key="6">
    <source>
        <dbReference type="ARBA" id="ARBA00022485"/>
    </source>
</evidence>
<evidence type="ECO:0000256" key="11">
    <source>
        <dbReference type="ARBA" id="ARBA00023014"/>
    </source>
</evidence>
<accession>A0ABM1EJI9</accession>
<dbReference type="InterPro" id="IPR023045">
    <property type="entry name" value="MoaC"/>
</dbReference>
<evidence type="ECO:0000256" key="5">
    <source>
        <dbReference type="ARBA" id="ARBA00009862"/>
    </source>
</evidence>
<dbReference type="CDD" id="cd01335">
    <property type="entry name" value="Radical_SAM"/>
    <property type="match status" value="1"/>
</dbReference>
<dbReference type="Gene3D" id="3.20.20.70">
    <property type="entry name" value="Aldolase class I"/>
    <property type="match status" value="1"/>
</dbReference>
<dbReference type="InterPro" id="IPR006638">
    <property type="entry name" value="Elp3/MiaA/NifB-like_rSAM"/>
</dbReference>
<comment type="catalytic activity">
    <reaction evidence="1">
        <text>(8S)-3',8-cyclo-7,8-dihydroguanosine 5'-triphosphate = cyclic pyranopterin phosphate + diphosphate</text>
        <dbReference type="Rhea" id="RHEA:49580"/>
        <dbReference type="ChEBI" id="CHEBI:33019"/>
        <dbReference type="ChEBI" id="CHEBI:59648"/>
        <dbReference type="ChEBI" id="CHEBI:131766"/>
        <dbReference type="EC" id="4.6.1.17"/>
    </reaction>
</comment>
<keyword evidence="11" id="KW-0411">Iron-sulfur</keyword>
<keyword evidence="18" id="KW-1185">Reference proteome</keyword>
<name>A0ABM1EJI9_PRICU</name>
<dbReference type="NCBIfam" id="TIGR00581">
    <property type="entry name" value="moaC"/>
    <property type="match status" value="1"/>
</dbReference>
<dbReference type="SUPFAM" id="SSF55040">
    <property type="entry name" value="Molybdenum cofactor biosynthesis protein C, MoaC"/>
    <property type="match status" value="1"/>
</dbReference>
<evidence type="ECO:0000313" key="18">
    <source>
        <dbReference type="Proteomes" id="UP000695022"/>
    </source>
</evidence>
<dbReference type="InterPro" id="IPR040064">
    <property type="entry name" value="MoaA-like"/>
</dbReference>
<dbReference type="NCBIfam" id="NF001199">
    <property type="entry name" value="PRK00164.2-1"/>
    <property type="match status" value="1"/>
</dbReference>
<evidence type="ECO:0000256" key="12">
    <source>
        <dbReference type="ARBA" id="ARBA00023134"/>
    </source>
</evidence>
<keyword evidence="14" id="KW-0456">Lyase</keyword>
<dbReference type="InterPro" id="IPR047594">
    <property type="entry name" value="MoaC_bact/euk"/>
</dbReference>